<evidence type="ECO:0000313" key="4">
    <source>
        <dbReference type="Proteomes" id="UP000661696"/>
    </source>
</evidence>
<dbReference type="EMBL" id="JAELVM010000001">
    <property type="protein sequence ID" value="MBL1220716.1"/>
    <property type="molecule type" value="Genomic_DNA"/>
</dbReference>
<dbReference type="SUPFAM" id="SSF57884">
    <property type="entry name" value="Ada DNA repair protein, N-terminal domain (N-Ada 10)"/>
    <property type="match status" value="1"/>
</dbReference>
<protein>
    <submittedName>
        <fullName evidence="3">Metal-binding protein</fullName>
    </submittedName>
</protein>
<sequence length="88" mass="10319">MEKHSGMSDSVLRSKIKNGEISFGGNRLLKIYGKLHCSSGKRMKRENRVFFVSENEALENNYRPCGHCMKEKYKQWKSEEHSHKTDQL</sequence>
<evidence type="ECO:0000256" key="1">
    <source>
        <dbReference type="ARBA" id="ARBA00023159"/>
    </source>
</evidence>
<keyword evidence="4" id="KW-1185">Reference proteome</keyword>
<dbReference type="Proteomes" id="UP000661696">
    <property type="component" value="Unassembled WGS sequence"/>
</dbReference>
<feature type="domain" description="Ada DNA repair metal-binding" evidence="2">
    <location>
        <begin position="23"/>
        <end position="69"/>
    </location>
</feature>
<proteinExistence type="predicted"/>
<dbReference type="Pfam" id="PF02805">
    <property type="entry name" value="Ada_Zn_binding"/>
    <property type="match status" value="1"/>
</dbReference>
<organism evidence="3 4">
    <name type="scientific">Chryseobacterium endalhagicum</name>
    <dbReference type="NCBI Taxonomy" id="2797638"/>
    <lineage>
        <taxon>Bacteria</taxon>
        <taxon>Pseudomonadati</taxon>
        <taxon>Bacteroidota</taxon>
        <taxon>Flavobacteriia</taxon>
        <taxon>Flavobacteriales</taxon>
        <taxon>Weeksellaceae</taxon>
        <taxon>Chryseobacterium group</taxon>
        <taxon>Chryseobacterium</taxon>
    </lineage>
</organism>
<dbReference type="Gene3D" id="3.40.10.10">
    <property type="entry name" value="DNA Methylphosphotriester Repair Domain"/>
    <property type="match status" value="1"/>
</dbReference>
<gene>
    <name evidence="3" type="ORF">JET18_07710</name>
</gene>
<dbReference type="RefSeq" id="WP_202090030.1">
    <property type="nucleotide sequence ID" value="NZ_JAELVM010000001.1"/>
</dbReference>
<evidence type="ECO:0000313" key="3">
    <source>
        <dbReference type="EMBL" id="MBL1220716.1"/>
    </source>
</evidence>
<dbReference type="InterPro" id="IPR004026">
    <property type="entry name" value="Ada_DNA_repair_Zn-bd"/>
</dbReference>
<reference evidence="3 4" key="1">
    <citation type="submission" date="2020-12" db="EMBL/GenBank/DDBJ databases">
        <title>Chryseobacterium endoalhailicus sp. nov., isolated from seed of leguminous plant.</title>
        <authorList>
            <person name="Zhang X."/>
        </authorList>
    </citation>
    <scope>NUCLEOTIDE SEQUENCE [LARGE SCALE GENOMIC DNA]</scope>
    <source>
        <strain evidence="3 4">L7</strain>
    </source>
</reference>
<keyword evidence="1" id="KW-0010">Activator</keyword>
<evidence type="ECO:0000259" key="2">
    <source>
        <dbReference type="Pfam" id="PF02805"/>
    </source>
</evidence>
<accession>A0ABS1QDN0</accession>
<dbReference type="InterPro" id="IPR035451">
    <property type="entry name" value="Ada-like_dom_sf"/>
</dbReference>
<name>A0ABS1QDN0_9FLAO</name>
<comment type="caution">
    <text evidence="3">The sequence shown here is derived from an EMBL/GenBank/DDBJ whole genome shotgun (WGS) entry which is preliminary data.</text>
</comment>